<evidence type="ECO:0000313" key="3">
    <source>
        <dbReference type="EMBL" id="KAA6379258.1"/>
    </source>
</evidence>
<accession>A0A5J4V9M2</accession>
<evidence type="ECO:0000313" key="4">
    <source>
        <dbReference type="Proteomes" id="UP000324800"/>
    </source>
</evidence>
<dbReference type="Proteomes" id="UP000324800">
    <property type="component" value="Unassembled WGS sequence"/>
</dbReference>
<feature type="transmembrane region" description="Helical" evidence="2">
    <location>
        <begin position="59"/>
        <end position="78"/>
    </location>
</feature>
<evidence type="ECO:0000256" key="2">
    <source>
        <dbReference type="SAM" id="Phobius"/>
    </source>
</evidence>
<dbReference type="AlphaFoldDB" id="A0A5J4V9M2"/>
<gene>
    <name evidence="3" type="ORF">EZS28_025213</name>
</gene>
<name>A0A5J4V9M2_9EUKA</name>
<organism evidence="3 4">
    <name type="scientific">Streblomastix strix</name>
    <dbReference type="NCBI Taxonomy" id="222440"/>
    <lineage>
        <taxon>Eukaryota</taxon>
        <taxon>Metamonada</taxon>
        <taxon>Preaxostyla</taxon>
        <taxon>Oxymonadida</taxon>
        <taxon>Streblomastigidae</taxon>
        <taxon>Streblomastix</taxon>
    </lineage>
</organism>
<feature type="region of interest" description="Disordered" evidence="1">
    <location>
        <begin position="1"/>
        <end position="22"/>
    </location>
</feature>
<sequence>MESQLIPNVNEQNDTSSTSRCQWNYSSTSSNIVSRSIKEDLVDIFEIDDYCDADPEYDIGIIGIFEFLIYYSTINFFFKLKIFLFKSAEFDSQISLGTVTRLITHKLTAILPTTVYPANADIITNILIDKYNTTLESTFNQILPIELKAFRGVRIRLAIPSDPVTHKYTPPN</sequence>
<keyword evidence="2" id="KW-0472">Membrane</keyword>
<evidence type="ECO:0000256" key="1">
    <source>
        <dbReference type="SAM" id="MobiDB-lite"/>
    </source>
</evidence>
<reference evidence="3 4" key="1">
    <citation type="submission" date="2019-03" db="EMBL/GenBank/DDBJ databases">
        <title>Single cell metagenomics reveals metabolic interactions within the superorganism composed of flagellate Streblomastix strix and complex community of Bacteroidetes bacteria on its surface.</title>
        <authorList>
            <person name="Treitli S.C."/>
            <person name="Kolisko M."/>
            <person name="Husnik F."/>
            <person name="Keeling P."/>
            <person name="Hampl V."/>
        </authorList>
    </citation>
    <scope>NUCLEOTIDE SEQUENCE [LARGE SCALE GENOMIC DNA]</scope>
    <source>
        <strain evidence="3">ST1C</strain>
    </source>
</reference>
<protein>
    <submittedName>
        <fullName evidence="3">Uncharacterized protein</fullName>
    </submittedName>
</protein>
<comment type="caution">
    <text evidence="3">The sequence shown here is derived from an EMBL/GenBank/DDBJ whole genome shotgun (WGS) entry which is preliminary data.</text>
</comment>
<dbReference type="EMBL" id="SNRW01008601">
    <property type="protein sequence ID" value="KAA6379258.1"/>
    <property type="molecule type" value="Genomic_DNA"/>
</dbReference>
<keyword evidence="2" id="KW-0812">Transmembrane</keyword>
<proteinExistence type="predicted"/>
<keyword evidence="2" id="KW-1133">Transmembrane helix</keyword>